<reference evidence="2" key="1">
    <citation type="journal article" date="2024" name="Front. Bioeng. Biotechnol.">
        <title>Genome-scale model development and genomic sequencing of the oleaginous clade Lipomyces.</title>
        <authorList>
            <person name="Czajka J.J."/>
            <person name="Han Y."/>
            <person name="Kim J."/>
            <person name="Mondo S.J."/>
            <person name="Hofstad B.A."/>
            <person name="Robles A."/>
            <person name="Haridas S."/>
            <person name="Riley R."/>
            <person name="LaButti K."/>
            <person name="Pangilinan J."/>
            <person name="Andreopoulos W."/>
            <person name="Lipzen A."/>
            <person name="Yan J."/>
            <person name="Wang M."/>
            <person name="Ng V."/>
            <person name="Grigoriev I.V."/>
            <person name="Spatafora J.W."/>
            <person name="Magnuson J.K."/>
            <person name="Baker S.E."/>
            <person name="Pomraning K.R."/>
        </authorList>
    </citation>
    <scope>NUCLEOTIDE SEQUENCE [LARGE SCALE GENOMIC DNA]</scope>
    <source>
        <strain evidence="2">CBS 7786</strain>
    </source>
</reference>
<feature type="non-terminal residue" evidence="1">
    <location>
        <position position="370"/>
    </location>
</feature>
<comment type="caution">
    <text evidence="1">The sequence shown here is derived from an EMBL/GenBank/DDBJ whole genome shotgun (WGS) entry which is preliminary data.</text>
</comment>
<evidence type="ECO:0000313" key="1">
    <source>
        <dbReference type="EMBL" id="KAK9238667.1"/>
    </source>
</evidence>
<protein>
    <submittedName>
        <fullName evidence="1">Uncharacterized protein</fullName>
    </submittedName>
</protein>
<evidence type="ECO:0000313" key="2">
    <source>
        <dbReference type="Proteomes" id="UP001433508"/>
    </source>
</evidence>
<proteinExistence type="predicted"/>
<gene>
    <name evidence="1" type="ORF">V1525DRAFT_400184</name>
</gene>
<sequence>MDFKPLLDALRLICDLLPENNDYLIDAGNQQYDGRRLTLALLNHGRSPKSIADNLWHETVFLRSRVNKLSKFLVAEGVESLFDITSSSGRIAPTDGVTWHDAAVQFSQSKELMRIMLEWATKVFEDLLFPIRRYGPISANVKSSSSTRNSNSSRDSNVRFRILARDGSVSPVGRAIDESAPEDILDSYPDRAAKLEAAHIIPFMLSNYSTMQALLSMYAGTNVEAVLGKKGINHPSNIFCTDPDTHLRFDQFFIGIEYLNGQYFLRKVNPRKARGAYISHCQDGEEVIFGLGPQGRAIDLPDGELFNIHLAIGNVLHASGAGEVINKVLQDEEDYDDGIVEDVASAARISAFALRMALNRVHAVDQNESP</sequence>
<dbReference type="EMBL" id="MU971353">
    <property type="protein sequence ID" value="KAK9238667.1"/>
    <property type="molecule type" value="Genomic_DNA"/>
</dbReference>
<keyword evidence="2" id="KW-1185">Reference proteome</keyword>
<dbReference type="Proteomes" id="UP001433508">
    <property type="component" value="Unassembled WGS sequence"/>
</dbReference>
<organism evidence="1 2">
    <name type="scientific">Lipomyces kononenkoae</name>
    <name type="common">Yeast</name>
    <dbReference type="NCBI Taxonomy" id="34357"/>
    <lineage>
        <taxon>Eukaryota</taxon>
        <taxon>Fungi</taxon>
        <taxon>Dikarya</taxon>
        <taxon>Ascomycota</taxon>
        <taxon>Saccharomycotina</taxon>
        <taxon>Lipomycetes</taxon>
        <taxon>Lipomycetales</taxon>
        <taxon>Lipomycetaceae</taxon>
        <taxon>Lipomyces</taxon>
    </lineage>
</organism>
<accession>A0ACC3T438</accession>
<name>A0ACC3T438_LIPKO</name>